<dbReference type="Pfam" id="PF09532">
    <property type="entry name" value="FDF"/>
    <property type="match status" value="1"/>
</dbReference>
<feature type="domain" description="DFDF" evidence="2">
    <location>
        <begin position="336"/>
        <end position="372"/>
    </location>
</feature>
<reference evidence="5" key="1">
    <citation type="submission" date="2025-08" db="UniProtKB">
        <authorList>
            <consortium name="RefSeq"/>
        </authorList>
    </citation>
    <scope>IDENTIFICATION</scope>
    <source>
        <strain evidence="5">14028-0561.14</strain>
        <tissue evidence="5">Whole fly</tissue>
    </source>
</reference>
<evidence type="ECO:0000313" key="5">
    <source>
        <dbReference type="RefSeq" id="XP_017018363.1"/>
    </source>
</evidence>
<dbReference type="InterPro" id="IPR047575">
    <property type="entry name" value="Sm"/>
</dbReference>
<dbReference type="OMA" id="NHQWPKI"/>
<dbReference type="AlphaFoldDB" id="A0A6P4I6Y4"/>
<dbReference type="InterPro" id="IPR025609">
    <property type="entry name" value="Lsm14-like_N"/>
</dbReference>
<proteinExistence type="predicted"/>
<protein>
    <submittedName>
        <fullName evidence="5">Enhancer of mRNA-decapping protein 3</fullName>
    </submittedName>
</protein>
<feature type="region of interest" description="Disordered" evidence="1">
    <location>
        <begin position="278"/>
        <end position="326"/>
    </location>
</feature>
<dbReference type="InterPro" id="IPR034107">
    <property type="entry name" value="Lsm16_N"/>
</dbReference>
<feature type="compositionally biased region" description="Low complexity" evidence="1">
    <location>
        <begin position="287"/>
        <end position="309"/>
    </location>
</feature>
<accession>A0A6P4I6Y4</accession>
<dbReference type="PROSITE" id="PS52002">
    <property type="entry name" value="SM"/>
    <property type="match status" value="1"/>
</dbReference>
<dbReference type="PANTHER" id="PTHR13612:SF0">
    <property type="entry name" value="ENHANCER OF MRNA-DECAPPING PROTEIN 3"/>
    <property type="match status" value="1"/>
</dbReference>
<feature type="region of interest" description="Disordered" evidence="1">
    <location>
        <begin position="104"/>
        <end position="162"/>
    </location>
</feature>
<dbReference type="RefSeq" id="XP_017018363.1">
    <property type="nucleotide sequence ID" value="XM_017162874.3"/>
</dbReference>
<evidence type="ECO:0000259" key="2">
    <source>
        <dbReference type="PROSITE" id="PS51512"/>
    </source>
</evidence>
<dbReference type="GO" id="GO:0000932">
    <property type="term" value="C:P-body"/>
    <property type="evidence" value="ECO:0007669"/>
    <property type="project" value="TreeGrafter"/>
</dbReference>
<dbReference type="PROSITE" id="PS51512">
    <property type="entry name" value="DFDF"/>
    <property type="match status" value="1"/>
</dbReference>
<feature type="compositionally biased region" description="Low complexity" evidence="1">
    <location>
        <begin position="104"/>
        <end position="119"/>
    </location>
</feature>
<dbReference type="InterPro" id="IPR019050">
    <property type="entry name" value="FDF_dom"/>
</dbReference>
<feature type="region of interest" description="Disordered" evidence="1">
    <location>
        <begin position="177"/>
        <end position="203"/>
    </location>
</feature>
<dbReference type="Proteomes" id="UP001652661">
    <property type="component" value="Chromosome 3L"/>
</dbReference>
<dbReference type="Gene3D" id="2.30.30.100">
    <property type="match status" value="1"/>
</dbReference>
<dbReference type="CDD" id="cd01737">
    <property type="entry name" value="LSm16_N"/>
    <property type="match status" value="1"/>
</dbReference>
<evidence type="ECO:0000313" key="4">
    <source>
        <dbReference type="Proteomes" id="UP001652661"/>
    </source>
</evidence>
<dbReference type="SMART" id="SM01199">
    <property type="entry name" value="FDF"/>
    <property type="match status" value="1"/>
</dbReference>
<dbReference type="SMART" id="SM01271">
    <property type="entry name" value="LSM14"/>
    <property type="match status" value="1"/>
</dbReference>
<dbReference type="PANTHER" id="PTHR13612">
    <property type="entry name" value="ENHANCER OF MRNA-DECAPPING PROTEIN 3"/>
    <property type="match status" value="1"/>
</dbReference>
<dbReference type="OrthoDB" id="10030313at2759"/>
<dbReference type="Pfam" id="PF12701">
    <property type="entry name" value="LSM14"/>
    <property type="match status" value="1"/>
</dbReference>
<keyword evidence="4" id="KW-1185">Reference proteome</keyword>
<feature type="domain" description="Sm" evidence="3">
    <location>
        <begin position="1"/>
        <end position="71"/>
    </location>
</feature>
<sequence length="690" mass="73896">MGLTDQDWIGCAVSIACDEVLGVFQGLIKQISAEEITIVRAFRNGVPLRKQNAEVVLKCTDIRSIDLIEPVKQDVDVQTAAAPVINKPTPVKLPNFSNILGKQQQLQLQQQQQQKQQFQEQEHDLDQPLTPRNKANGHGRATASGGGGAGGASSSRGNYNSTLSDKMHQLKLIETNGSNGLRRTPQSSRANSAQQQPQQMSTTPNSVAAFFGNMIPAKVEVKLGATAFGGNTRESYCSSSGDSGEAAGLILGSSASSSRPIDIVSNGDGYYKQAASSYGNGNGNGRRNGNVNNNNNNGNGNGSYTNANGNGNGNGKNKRNRVRRESSMRLVQQTFGSEADDPLIQEDFDFEGNLALFDKQAIWDDIESTHQKPDVVRHTVAHHRHHQQPEEKYRHDENILASKPLQLRQIESIFDGSTDFVTDDGLIVPTIPAYARNKIELSADKAGLSLQRQIDILARGASDLAITLLGGARRLTPANNHQWPKIAIICDGVKNMRAINIGAATGRQLASHGLTVLLYVEQAKLLEQNISNAEIALFKATDNVIVYSVDALPTPDLVILSTNTANLSEAVKKWLSVNRASVLAVDPPPCGINDVAIKYSILPILPLNGISTATASSSSSAAATPTPIASTSSAAAAAAAANKSTAASTNNCGKLYLCNLGIPDKFYRDCGIKYKSPYGHKYVIPIHSKD</sequence>
<evidence type="ECO:0000256" key="1">
    <source>
        <dbReference type="SAM" id="MobiDB-lite"/>
    </source>
</evidence>
<dbReference type="GO" id="GO:0031087">
    <property type="term" value="P:deadenylation-independent decapping of nuclear-transcribed mRNA"/>
    <property type="evidence" value="ECO:0007669"/>
    <property type="project" value="InterPro"/>
</dbReference>
<dbReference type="GO" id="GO:0033962">
    <property type="term" value="P:P-body assembly"/>
    <property type="evidence" value="ECO:0007669"/>
    <property type="project" value="TreeGrafter"/>
</dbReference>
<organism evidence="4 5">
    <name type="scientific">Drosophila kikkawai</name>
    <name type="common">Fruit fly</name>
    <dbReference type="NCBI Taxonomy" id="30033"/>
    <lineage>
        <taxon>Eukaryota</taxon>
        <taxon>Metazoa</taxon>
        <taxon>Ecdysozoa</taxon>
        <taxon>Arthropoda</taxon>
        <taxon>Hexapoda</taxon>
        <taxon>Insecta</taxon>
        <taxon>Pterygota</taxon>
        <taxon>Neoptera</taxon>
        <taxon>Endopterygota</taxon>
        <taxon>Diptera</taxon>
        <taxon>Brachycera</taxon>
        <taxon>Muscomorpha</taxon>
        <taxon>Ephydroidea</taxon>
        <taxon>Drosophilidae</taxon>
        <taxon>Drosophila</taxon>
        <taxon>Sophophora</taxon>
    </lineage>
</organism>
<dbReference type="GO" id="GO:0003729">
    <property type="term" value="F:mRNA binding"/>
    <property type="evidence" value="ECO:0007669"/>
    <property type="project" value="InterPro"/>
</dbReference>
<dbReference type="Gene3D" id="3.40.50.10260">
    <property type="entry name" value="YjeF N-terminal domain"/>
    <property type="match status" value="1"/>
</dbReference>
<dbReference type="InterPro" id="IPR036652">
    <property type="entry name" value="YjeF_N_dom_sf"/>
</dbReference>
<dbReference type="InterPro" id="IPR025762">
    <property type="entry name" value="DFDF"/>
</dbReference>
<evidence type="ECO:0000259" key="3">
    <source>
        <dbReference type="PROSITE" id="PS52002"/>
    </source>
</evidence>
<gene>
    <name evidence="5" type="primary">Edc3</name>
</gene>
<name>A0A6P4I6Y4_DROKI</name>